<feature type="transmembrane region" description="Helical" evidence="6">
    <location>
        <begin position="44"/>
        <end position="65"/>
    </location>
</feature>
<evidence type="ECO:0000256" key="2">
    <source>
        <dbReference type="ARBA" id="ARBA00022475"/>
    </source>
</evidence>
<dbReference type="CDD" id="cd13128">
    <property type="entry name" value="MATE_Wzx_like"/>
    <property type="match status" value="1"/>
</dbReference>
<comment type="caution">
    <text evidence="7">The sequence shown here is derived from an EMBL/GenBank/DDBJ whole genome shotgun (WGS) entry which is preliminary data.</text>
</comment>
<keyword evidence="3 6" id="KW-0812">Transmembrane</keyword>
<dbReference type="EMBL" id="PHAI01000001">
    <property type="protein sequence ID" value="PKM91623.1"/>
    <property type="molecule type" value="Genomic_DNA"/>
</dbReference>
<feature type="transmembrane region" description="Helical" evidence="6">
    <location>
        <begin position="250"/>
        <end position="273"/>
    </location>
</feature>
<name>A0A2N2EA49_9BACT</name>
<evidence type="ECO:0000256" key="6">
    <source>
        <dbReference type="SAM" id="Phobius"/>
    </source>
</evidence>
<evidence type="ECO:0000256" key="3">
    <source>
        <dbReference type="ARBA" id="ARBA00022692"/>
    </source>
</evidence>
<keyword evidence="2" id="KW-1003">Cell membrane</keyword>
<evidence type="ECO:0000313" key="8">
    <source>
        <dbReference type="Proteomes" id="UP000233517"/>
    </source>
</evidence>
<dbReference type="Proteomes" id="UP000233517">
    <property type="component" value="Unassembled WGS sequence"/>
</dbReference>
<evidence type="ECO:0000256" key="1">
    <source>
        <dbReference type="ARBA" id="ARBA00004651"/>
    </source>
</evidence>
<feature type="transmembrane region" description="Helical" evidence="6">
    <location>
        <begin position="294"/>
        <end position="317"/>
    </location>
</feature>
<dbReference type="AlphaFoldDB" id="A0A2N2EA49"/>
<sequence length="479" mass="53486">MELKKRIAKNTIIQIIGKGLSTLLGIASLAIMARYLGASGFGEYSTVITFVSFFAMSADLGLTLISAQIISNPNENQEKALSNLFSLRLFTALILLGLAPITVLFFPYDQVIKLGVLISTLIFLFPALNQILIALFQKKLEMEKVMLSEVISKTFLVIFIFIFAKINQGLTGMLWASVLSGIIGFIILWLYSQKSVKIKLEFDLIFWKKIIKRTWPLALTIILNLIYLKGDILILSLFKSNEEVGIYGASYRAIEVIGTIPYMFAGIMLPIFTANWLKGENKFLEKIIQKSFDFMIILALPLAVGTQFIATKIMMMIAGQDFGSGGPALQILIISTAMLFVSCIFSHIIIAINKQKKVIGLYAITAALSLVLYLFLIPRFSYIGAAMVTIFSNALILLGTYYYVKKFTSFQAKFVVLKKSILSSLGMALFMFLVPKSLYANNIFILLIILLAGLIYFSLLYMLKGISKEDIKTFMPKKI</sequence>
<feature type="transmembrane region" description="Helical" evidence="6">
    <location>
        <begin position="12"/>
        <end position="32"/>
    </location>
</feature>
<feature type="transmembrane region" description="Helical" evidence="6">
    <location>
        <begin position="382"/>
        <end position="404"/>
    </location>
</feature>
<evidence type="ECO:0000313" key="7">
    <source>
        <dbReference type="EMBL" id="PKM91623.1"/>
    </source>
</evidence>
<keyword evidence="5 6" id="KW-0472">Membrane</keyword>
<feature type="transmembrane region" description="Helical" evidence="6">
    <location>
        <begin position="416"/>
        <end position="434"/>
    </location>
</feature>
<evidence type="ECO:0000256" key="4">
    <source>
        <dbReference type="ARBA" id="ARBA00022989"/>
    </source>
</evidence>
<dbReference type="PANTHER" id="PTHR30250:SF11">
    <property type="entry name" value="O-ANTIGEN TRANSPORTER-RELATED"/>
    <property type="match status" value="1"/>
</dbReference>
<reference evidence="7 8" key="1">
    <citation type="journal article" date="2017" name="ISME J.">
        <title>Potential for microbial H2 and metal transformations associated with novel bacteria and archaea in deep terrestrial subsurface sediments.</title>
        <authorList>
            <person name="Hernsdorf A.W."/>
            <person name="Amano Y."/>
            <person name="Miyakawa K."/>
            <person name="Ise K."/>
            <person name="Suzuki Y."/>
            <person name="Anantharaman K."/>
            <person name="Probst A."/>
            <person name="Burstein D."/>
            <person name="Thomas B.C."/>
            <person name="Banfield J.F."/>
        </authorList>
    </citation>
    <scope>NUCLEOTIDE SEQUENCE [LARGE SCALE GENOMIC DNA]</scope>
    <source>
        <strain evidence="7">HGW-Falkowbacteria-1</strain>
    </source>
</reference>
<feature type="transmembrane region" description="Helical" evidence="6">
    <location>
        <begin position="359"/>
        <end position="376"/>
    </location>
</feature>
<feature type="transmembrane region" description="Helical" evidence="6">
    <location>
        <begin position="147"/>
        <end position="166"/>
    </location>
</feature>
<dbReference type="InterPro" id="IPR002797">
    <property type="entry name" value="Polysacc_synth"/>
</dbReference>
<evidence type="ECO:0000256" key="5">
    <source>
        <dbReference type="ARBA" id="ARBA00023136"/>
    </source>
</evidence>
<feature type="transmembrane region" description="Helical" evidence="6">
    <location>
        <begin position="172"/>
        <end position="191"/>
    </location>
</feature>
<dbReference type="Pfam" id="PF01943">
    <property type="entry name" value="Polysacc_synt"/>
    <property type="match status" value="1"/>
</dbReference>
<protein>
    <submittedName>
        <fullName evidence="7">Uncharacterized protein</fullName>
    </submittedName>
</protein>
<feature type="transmembrane region" description="Helical" evidence="6">
    <location>
        <begin position="85"/>
        <end position="108"/>
    </location>
</feature>
<keyword evidence="4 6" id="KW-1133">Transmembrane helix</keyword>
<gene>
    <name evidence="7" type="ORF">CVU82_00200</name>
</gene>
<dbReference type="InterPro" id="IPR050833">
    <property type="entry name" value="Poly_Biosynth_Transport"/>
</dbReference>
<organism evidence="7 8">
    <name type="scientific">Candidatus Falkowbacteria bacterium HGW-Falkowbacteria-1</name>
    <dbReference type="NCBI Taxonomy" id="2013768"/>
    <lineage>
        <taxon>Bacteria</taxon>
        <taxon>Candidatus Falkowiibacteriota</taxon>
    </lineage>
</organism>
<accession>A0A2N2EA49</accession>
<feature type="transmembrane region" description="Helical" evidence="6">
    <location>
        <begin position="440"/>
        <end position="463"/>
    </location>
</feature>
<comment type="subcellular location">
    <subcellularLocation>
        <location evidence="1">Cell membrane</location>
        <topology evidence="1">Multi-pass membrane protein</topology>
    </subcellularLocation>
</comment>
<dbReference type="PANTHER" id="PTHR30250">
    <property type="entry name" value="PST FAMILY PREDICTED COLANIC ACID TRANSPORTER"/>
    <property type="match status" value="1"/>
</dbReference>
<proteinExistence type="predicted"/>
<dbReference type="GO" id="GO:0005886">
    <property type="term" value="C:plasma membrane"/>
    <property type="evidence" value="ECO:0007669"/>
    <property type="project" value="UniProtKB-SubCell"/>
</dbReference>
<feature type="transmembrane region" description="Helical" evidence="6">
    <location>
        <begin position="329"/>
        <end position="352"/>
    </location>
</feature>
<feature type="transmembrane region" description="Helical" evidence="6">
    <location>
        <begin position="217"/>
        <end position="238"/>
    </location>
</feature>
<feature type="transmembrane region" description="Helical" evidence="6">
    <location>
        <begin position="114"/>
        <end position="135"/>
    </location>
</feature>